<dbReference type="OrthoDB" id="565552at2759"/>
<dbReference type="SMART" id="SM00932">
    <property type="entry name" value="Nfu_N"/>
    <property type="match status" value="1"/>
</dbReference>
<evidence type="ECO:0000313" key="4">
    <source>
        <dbReference type="Proteomes" id="UP000182334"/>
    </source>
</evidence>
<dbReference type="Pfam" id="PF01106">
    <property type="entry name" value="NifU"/>
    <property type="match status" value="1"/>
</dbReference>
<dbReference type="InterPro" id="IPR036498">
    <property type="entry name" value="Nfu/NifU_N_sf"/>
</dbReference>
<gene>
    <name evidence="3" type="ORF">SAMEA4029010_CIC11G00000001385</name>
</gene>
<dbReference type="Pfam" id="PF08712">
    <property type="entry name" value="Nfu_N"/>
    <property type="match status" value="1"/>
</dbReference>
<dbReference type="GO" id="GO:0016226">
    <property type="term" value="P:iron-sulfur cluster assembly"/>
    <property type="evidence" value="ECO:0007669"/>
    <property type="project" value="InterPro"/>
</dbReference>
<dbReference type="PANTHER" id="PTHR11178">
    <property type="entry name" value="IRON-SULFUR CLUSTER SCAFFOLD PROTEIN NFU-RELATED"/>
    <property type="match status" value="1"/>
</dbReference>
<protein>
    <submittedName>
        <fullName evidence="3">CIC11C00000001385</fullName>
    </submittedName>
</protein>
<dbReference type="PIRSF" id="PIRSF036773">
    <property type="entry name" value="HIRIP5"/>
    <property type="match status" value="1"/>
</dbReference>
<evidence type="ECO:0000313" key="3">
    <source>
        <dbReference type="EMBL" id="SGZ49515.1"/>
    </source>
</evidence>
<evidence type="ECO:0000259" key="2">
    <source>
        <dbReference type="SMART" id="SM00932"/>
    </source>
</evidence>
<dbReference type="SUPFAM" id="SSF110836">
    <property type="entry name" value="Hypothetical protein SAV1430"/>
    <property type="match status" value="1"/>
</dbReference>
<dbReference type="InterPro" id="IPR034904">
    <property type="entry name" value="FSCA_dom_sf"/>
</dbReference>
<dbReference type="InterPro" id="IPR001075">
    <property type="entry name" value="NIF_FeS_clus_asmbl_NifU_C"/>
</dbReference>
<dbReference type="FunFam" id="3.30.1370.70:FF:000004">
    <property type="entry name" value="HIRA-interacting protein 5, putative"/>
    <property type="match status" value="1"/>
</dbReference>
<name>A0A1L0BEL1_9ASCO</name>
<dbReference type="Proteomes" id="UP000182334">
    <property type="component" value="Chromosome II"/>
</dbReference>
<dbReference type="GO" id="GO:0005506">
    <property type="term" value="F:iron ion binding"/>
    <property type="evidence" value="ECO:0007669"/>
    <property type="project" value="InterPro"/>
</dbReference>
<comment type="similarity">
    <text evidence="1">Belongs to the NifU family.</text>
</comment>
<feature type="domain" description="Scaffold protein Nfu/NifU N-terminal" evidence="2">
    <location>
        <begin position="40"/>
        <end position="129"/>
    </location>
</feature>
<dbReference type="GO" id="GO:0051536">
    <property type="term" value="F:iron-sulfur cluster binding"/>
    <property type="evidence" value="ECO:0007669"/>
    <property type="project" value="InterPro"/>
</dbReference>
<dbReference type="Gene3D" id="3.30.300.130">
    <property type="entry name" value="Fe-S cluster assembly (FSCA)"/>
    <property type="match status" value="1"/>
</dbReference>
<keyword evidence="4" id="KW-1185">Reference proteome</keyword>
<dbReference type="SUPFAM" id="SSF117916">
    <property type="entry name" value="Fe-S cluster assembly (FSCA) domain-like"/>
    <property type="match status" value="1"/>
</dbReference>
<organism evidence="3 4">
    <name type="scientific">Sungouiella intermedia</name>
    <dbReference type="NCBI Taxonomy" id="45354"/>
    <lineage>
        <taxon>Eukaryota</taxon>
        <taxon>Fungi</taxon>
        <taxon>Dikarya</taxon>
        <taxon>Ascomycota</taxon>
        <taxon>Saccharomycotina</taxon>
        <taxon>Pichiomycetes</taxon>
        <taxon>Metschnikowiaceae</taxon>
        <taxon>Sungouiella</taxon>
    </lineage>
</organism>
<dbReference type="STRING" id="45354.A0A1L0BEL1"/>
<sequence>MLSSTNTIRMSSISRSAFASLSPSCVLSRSSISAIRLLSFKTFPTPNENALKFVSPQRQISPLENKTFEFSTSMQAVHSPLALKLFRIPGVKSVMIGHDFLTINKQDHINWANLRPEVVDLLDAFLTENKEPVITKELLEQGTTDSLTASEDDSEVVAMIKELIETRIRPAIQDDGGDIEYKAFDEETGTVFLKLQGACKSCSASEDTLKSGIEGMLQHYIEEVREVVQILDPEEEIANREFERLEEKLKMKNQSAPPPPPSL</sequence>
<reference evidence="3 4" key="1">
    <citation type="submission" date="2016-10" db="EMBL/GenBank/DDBJ databases">
        <authorList>
            <person name="de Groot N.N."/>
        </authorList>
    </citation>
    <scope>NUCLEOTIDE SEQUENCE [LARGE SCALE GENOMIC DNA]</scope>
    <source>
        <strain evidence="3 4">CBS 141442</strain>
    </source>
</reference>
<dbReference type="PANTHER" id="PTHR11178:SF1">
    <property type="entry name" value="NFU1 IRON-SULFUR CLUSTER SCAFFOLD HOMOLOG, MITOCHONDRIAL"/>
    <property type="match status" value="1"/>
</dbReference>
<dbReference type="AlphaFoldDB" id="A0A1L0BEL1"/>
<proteinExistence type="inferred from homology"/>
<dbReference type="FunFam" id="3.30.300.130:FF:000001">
    <property type="entry name" value="NFU1 iron-sulfur cluster scaffold"/>
    <property type="match status" value="1"/>
</dbReference>
<dbReference type="InterPro" id="IPR014824">
    <property type="entry name" value="Nfu/NifU_N"/>
</dbReference>
<dbReference type="GO" id="GO:0005739">
    <property type="term" value="C:mitochondrion"/>
    <property type="evidence" value="ECO:0007669"/>
    <property type="project" value="TreeGrafter"/>
</dbReference>
<accession>A0A1L0BEL1</accession>
<dbReference type="EMBL" id="LT635757">
    <property type="protein sequence ID" value="SGZ49515.1"/>
    <property type="molecule type" value="Genomic_DNA"/>
</dbReference>
<dbReference type="InterPro" id="IPR035433">
    <property type="entry name" value="NFU1-like"/>
</dbReference>
<dbReference type="Gene3D" id="3.30.1370.70">
    <property type="entry name" value="Scaffold protein Nfu/NifU, N-terminal domain"/>
    <property type="match status" value="1"/>
</dbReference>
<evidence type="ECO:0000256" key="1">
    <source>
        <dbReference type="ARBA" id="ARBA00006420"/>
    </source>
</evidence>